<dbReference type="eggNOG" id="KOG0504">
    <property type="taxonomic scope" value="Eukaryota"/>
</dbReference>
<dbReference type="PANTHER" id="PTHR24201">
    <property type="entry name" value="ANK_REP_REGION DOMAIN-CONTAINING PROTEIN"/>
    <property type="match status" value="1"/>
</dbReference>
<protein>
    <submittedName>
        <fullName evidence="5 6">Uncharacterized protein</fullName>
    </submittedName>
</protein>
<reference evidence="7" key="2">
    <citation type="submission" date="2012-11" db="EMBL/GenBank/DDBJ databases">
        <authorList>
            <person name="Kuo A."/>
            <person name="Curtis B.A."/>
            <person name="Tanifuji G."/>
            <person name="Burki F."/>
            <person name="Gruber A."/>
            <person name="Irimia M."/>
            <person name="Maruyama S."/>
            <person name="Arias M.C."/>
            <person name="Ball S.G."/>
            <person name="Gile G.H."/>
            <person name="Hirakawa Y."/>
            <person name="Hopkins J.F."/>
            <person name="Rensing S.A."/>
            <person name="Schmutz J."/>
            <person name="Symeonidi A."/>
            <person name="Elias M."/>
            <person name="Eveleigh R.J."/>
            <person name="Herman E.K."/>
            <person name="Klute M.J."/>
            <person name="Nakayama T."/>
            <person name="Obornik M."/>
            <person name="Reyes-Prieto A."/>
            <person name="Armbrust E.V."/>
            <person name="Aves S.J."/>
            <person name="Beiko R.G."/>
            <person name="Coutinho P."/>
            <person name="Dacks J.B."/>
            <person name="Durnford D.G."/>
            <person name="Fast N.M."/>
            <person name="Green B.R."/>
            <person name="Grisdale C."/>
            <person name="Hempe F."/>
            <person name="Henrissat B."/>
            <person name="Hoppner M.P."/>
            <person name="Ishida K.-I."/>
            <person name="Kim E."/>
            <person name="Koreny L."/>
            <person name="Kroth P.G."/>
            <person name="Liu Y."/>
            <person name="Malik S.-B."/>
            <person name="Maier U.G."/>
            <person name="McRose D."/>
            <person name="Mock T."/>
            <person name="Neilson J.A."/>
            <person name="Onodera N.T."/>
            <person name="Poole A.M."/>
            <person name="Pritham E.J."/>
            <person name="Richards T.A."/>
            <person name="Rocap G."/>
            <person name="Roy S.W."/>
            <person name="Sarai C."/>
            <person name="Schaack S."/>
            <person name="Shirato S."/>
            <person name="Slamovits C.H."/>
            <person name="Spencer D.F."/>
            <person name="Suzuki S."/>
            <person name="Worden A.Z."/>
            <person name="Zauner S."/>
            <person name="Barry K."/>
            <person name="Bell C."/>
            <person name="Bharti A.K."/>
            <person name="Crow J.A."/>
            <person name="Grimwood J."/>
            <person name="Kramer R."/>
            <person name="Lindquist E."/>
            <person name="Lucas S."/>
            <person name="Salamov A."/>
            <person name="McFadden G.I."/>
            <person name="Lane C.E."/>
            <person name="Keeling P.J."/>
            <person name="Gray M.W."/>
            <person name="Grigoriev I.V."/>
            <person name="Archibald J.M."/>
        </authorList>
    </citation>
    <scope>NUCLEOTIDE SEQUENCE</scope>
    <source>
        <strain evidence="7">CCMP2712</strain>
    </source>
</reference>
<dbReference type="HOGENOM" id="CLU_1252712_0_0_1"/>
<dbReference type="Pfam" id="PF12796">
    <property type="entry name" value="Ank_2"/>
    <property type="match status" value="1"/>
</dbReference>
<gene>
    <name evidence="5" type="ORF">GUITHDRAFT_100929</name>
</gene>
<dbReference type="Proteomes" id="UP000011087">
    <property type="component" value="Unassembled WGS sequence"/>
</dbReference>
<dbReference type="STRING" id="905079.L1JY10"/>
<dbReference type="PROSITE" id="PS50297">
    <property type="entry name" value="ANK_REP_REGION"/>
    <property type="match status" value="2"/>
</dbReference>
<dbReference type="EnsemblProtists" id="EKX53219">
    <property type="protein sequence ID" value="EKX53219"/>
    <property type="gene ID" value="GUITHDRAFT_100929"/>
</dbReference>
<evidence type="ECO:0000256" key="2">
    <source>
        <dbReference type="ARBA" id="ARBA00023043"/>
    </source>
</evidence>
<evidence type="ECO:0000256" key="1">
    <source>
        <dbReference type="ARBA" id="ARBA00022737"/>
    </source>
</evidence>
<evidence type="ECO:0000313" key="7">
    <source>
        <dbReference type="Proteomes" id="UP000011087"/>
    </source>
</evidence>
<evidence type="ECO:0000313" key="5">
    <source>
        <dbReference type="EMBL" id="EKX53219.1"/>
    </source>
</evidence>
<sequence>MSIRFTFFTCRKYKMSTLKTSVNGEVSKFGDFEGVETAVNKGAQVNSTDPNHYDWTAMHYASFYGNSEVVERLTDFGANPSQSDEIGWTPLHYAAFKGHADTCLALLECGANPWAQNHYNKTALQKAVYLHHVDTIEVLCEWMGIPSESFLAGAPVDLEKIKAEIDMKEEEEEMRDIVGSESNVNRDSAAETERMIDEENNAMQLQAEYERRYQSIRQPRG</sequence>
<dbReference type="Gene3D" id="1.25.40.20">
    <property type="entry name" value="Ankyrin repeat-containing domain"/>
    <property type="match status" value="2"/>
</dbReference>
<feature type="repeat" description="ANK" evidence="3">
    <location>
        <begin position="53"/>
        <end position="85"/>
    </location>
</feature>
<dbReference type="InterPro" id="IPR002110">
    <property type="entry name" value="Ankyrin_rpt"/>
</dbReference>
<organism evidence="5">
    <name type="scientific">Guillardia theta (strain CCMP2712)</name>
    <name type="common">Cryptophyte</name>
    <dbReference type="NCBI Taxonomy" id="905079"/>
    <lineage>
        <taxon>Eukaryota</taxon>
        <taxon>Cryptophyceae</taxon>
        <taxon>Pyrenomonadales</taxon>
        <taxon>Geminigeraceae</taxon>
        <taxon>Guillardia</taxon>
    </lineage>
</organism>
<dbReference type="SMART" id="SM00248">
    <property type="entry name" value="ANK"/>
    <property type="match status" value="3"/>
</dbReference>
<evidence type="ECO:0000256" key="3">
    <source>
        <dbReference type="PROSITE-ProRule" id="PRU00023"/>
    </source>
</evidence>
<reference evidence="6" key="3">
    <citation type="submission" date="2016-03" db="UniProtKB">
        <authorList>
            <consortium name="EnsemblProtists"/>
        </authorList>
    </citation>
    <scope>IDENTIFICATION</scope>
</reference>
<proteinExistence type="predicted"/>
<evidence type="ECO:0000313" key="6">
    <source>
        <dbReference type="EnsemblProtists" id="EKX53219"/>
    </source>
</evidence>
<dbReference type="OMA" id="NEHLNTA"/>
<dbReference type="RefSeq" id="XP_005840199.1">
    <property type="nucleotide sequence ID" value="XM_005840142.1"/>
</dbReference>
<feature type="region of interest" description="Disordered" evidence="4">
    <location>
        <begin position="172"/>
        <end position="221"/>
    </location>
</feature>
<evidence type="ECO:0000256" key="4">
    <source>
        <dbReference type="SAM" id="MobiDB-lite"/>
    </source>
</evidence>
<dbReference type="InterPro" id="IPR050776">
    <property type="entry name" value="Ank_Repeat/CDKN_Inhibitor"/>
</dbReference>
<dbReference type="PROSITE" id="PS50088">
    <property type="entry name" value="ANK_REPEAT"/>
    <property type="match status" value="2"/>
</dbReference>
<keyword evidence="2 3" id="KW-0040">ANK repeat</keyword>
<keyword evidence="7" id="KW-1185">Reference proteome</keyword>
<dbReference type="SUPFAM" id="SSF48403">
    <property type="entry name" value="Ankyrin repeat"/>
    <property type="match status" value="1"/>
</dbReference>
<dbReference type="PaxDb" id="55529-EKX53219"/>
<reference evidence="5 7" key="1">
    <citation type="journal article" date="2012" name="Nature">
        <title>Algal genomes reveal evolutionary mosaicism and the fate of nucleomorphs.</title>
        <authorList>
            <consortium name="DOE Joint Genome Institute"/>
            <person name="Curtis B.A."/>
            <person name="Tanifuji G."/>
            <person name="Burki F."/>
            <person name="Gruber A."/>
            <person name="Irimia M."/>
            <person name="Maruyama S."/>
            <person name="Arias M.C."/>
            <person name="Ball S.G."/>
            <person name="Gile G.H."/>
            <person name="Hirakawa Y."/>
            <person name="Hopkins J.F."/>
            <person name="Kuo A."/>
            <person name="Rensing S.A."/>
            <person name="Schmutz J."/>
            <person name="Symeonidi A."/>
            <person name="Elias M."/>
            <person name="Eveleigh R.J."/>
            <person name="Herman E.K."/>
            <person name="Klute M.J."/>
            <person name="Nakayama T."/>
            <person name="Obornik M."/>
            <person name="Reyes-Prieto A."/>
            <person name="Armbrust E.V."/>
            <person name="Aves S.J."/>
            <person name="Beiko R.G."/>
            <person name="Coutinho P."/>
            <person name="Dacks J.B."/>
            <person name="Durnford D.G."/>
            <person name="Fast N.M."/>
            <person name="Green B.R."/>
            <person name="Grisdale C.J."/>
            <person name="Hempel F."/>
            <person name="Henrissat B."/>
            <person name="Hoppner M.P."/>
            <person name="Ishida K."/>
            <person name="Kim E."/>
            <person name="Koreny L."/>
            <person name="Kroth P.G."/>
            <person name="Liu Y."/>
            <person name="Malik S.B."/>
            <person name="Maier U.G."/>
            <person name="McRose D."/>
            <person name="Mock T."/>
            <person name="Neilson J.A."/>
            <person name="Onodera N.T."/>
            <person name="Poole A.M."/>
            <person name="Pritham E.J."/>
            <person name="Richards T.A."/>
            <person name="Rocap G."/>
            <person name="Roy S.W."/>
            <person name="Sarai C."/>
            <person name="Schaack S."/>
            <person name="Shirato S."/>
            <person name="Slamovits C.H."/>
            <person name="Spencer D.F."/>
            <person name="Suzuki S."/>
            <person name="Worden A.Z."/>
            <person name="Zauner S."/>
            <person name="Barry K."/>
            <person name="Bell C."/>
            <person name="Bharti A.K."/>
            <person name="Crow J.A."/>
            <person name="Grimwood J."/>
            <person name="Kramer R."/>
            <person name="Lindquist E."/>
            <person name="Lucas S."/>
            <person name="Salamov A."/>
            <person name="McFadden G.I."/>
            <person name="Lane C.E."/>
            <person name="Keeling P.J."/>
            <person name="Gray M.W."/>
            <person name="Grigoriev I.V."/>
            <person name="Archibald J.M."/>
        </authorList>
    </citation>
    <scope>NUCLEOTIDE SEQUENCE</scope>
    <source>
        <strain evidence="5 7">CCMP2712</strain>
    </source>
</reference>
<feature type="compositionally biased region" description="Basic and acidic residues" evidence="4">
    <location>
        <begin position="188"/>
        <end position="197"/>
    </location>
</feature>
<dbReference type="EMBL" id="JH992970">
    <property type="protein sequence ID" value="EKX53219.1"/>
    <property type="molecule type" value="Genomic_DNA"/>
</dbReference>
<accession>L1JY10</accession>
<dbReference type="KEGG" id="gtt:GUITHDRAFT_100929"/>
<dbReference type="InterPro" id="IPR036770">
    <property type="entry name" value="Ankyrin_rpt-contain_sf"/>
</dbReference>
<dbReference type="GeneID" id="17310076"/>
<keyword evidence="1" id="KW-0677">Repeat</keyword>
<name>L1JY10_GUITC</name>
<dbReference type="OrthoDB" id="539213at2759"/>
<dbReference type="AlphaFoldDB" id="L1JY10"/>
<feature type="repeat" description="ANK" evidence="3">
    <location>
        <begin position="86"/>
        <end position="118"/>
    </location>
</feature>